<dbReference type="Pfam" id="PF01556">
    <property type="entry name" value="DnaJ_C"/>
    <property type="match status" value="1"/>
</dbReference>
<proteinExistence type="predicted"/>
<dbReference type="Gene3D" id="2.60.260.20">
    <property type="entry name" value="Urease metallochaperone UreE, N-terminal domain"/>
    <property type="match status" value="1"/>
</dbReference>
<feature type="compositionally biased region" description="Acidic residues" evidence="4">
    <location>
        <begin position="937"/>
        <end position="947"/>
    </location>
</feature>
<evidence type="ECO:0000256" key="1">
    <source>
        <dbReference type="ARBA" id="ARBA00022741"/>
    </source>
</evidence>
<dbReference type="SUPFAM" id="SSF48452">
    <property type="entry name" value="TPR-like"/>
    <property type="match status" value="2"/>
</dbReference>
<sequence length="1826" mass="202338">MESTRQPLSPGSSSSFILAISSNVSRGSRALRSAVSLVSRKSSNRVLLSQVGEDGFMPLVKETDEIECLADVFLHPWHFRGSSIVAMGVSSKGSKEPAPPMNRPATLALVKHLATQSVKGPTLPVSFRGSTLKVGSDSGDLGVQICLPGTSATSMVLDHACSIGKTLIVILEPSGNGWGFTCNTGCAKAFMFQLGSKACFVGDLSEFIDIQPDRNKCEGSSRVLGSGSNGEVFLGRMRTTDRGHVAIKKSKPGKMKPFLEEADFLQRAQGHPNIIRFWGAFLEPSGTGNESPWRQAIALAYHSYGDLYDYVYRLGPIEEQSALNKFHGLFGALRYIHEKNIFHRDVKPENLLLTSTAELILTDFGSAVSILDEAGMERLNYSLPYASPEMLCCKSTDASGDIFGAGVTLFFVLTQRSPFYGKCDEEVIERIKECNVDWAIPALEKASQSHAHHRQVFLSFFRMPCGRSEMKSSFPLAVNGFVKRKDKVPFDATEVWKKIQELYKPPGKEIETEVLCKLEKFVYGGAKHLKLNRRVIRDFQESYEDKHFRIDVPKGTEEPWECKMKGGDMNMETQADTLRFVVKSKPHKVLERDGQDLRLTKPVLLRPDAHLQPFLCTEVSTVEGRSILLWGQNPLYLQAASSNTVLKVAIRGEAIGASGRLRFDARAARAQGEQGEVSDDLVVISVRTTYTKIDFSVYVCTSGTIQDLKTAICAVLEWPEDEPMQLRQRAREDDKLGIPFHGDHNNSNNNNSSNNNNTSNTSNNNNSNSNNNNNQALLNGVRSVILDSKRRALEVPMSLRRAREVLSAVTAFASTERFLEDLGRCERCAGSSEHERLLRELWATACHSAPLYGYEACLEGLRAATQRALWVLSQEPDAAVLHRRFAELGFCPMESAKARPPRRRKLPRPDVEGFLARNCLGPLKWLESEANLPDPGSETEPEEEAHMDEEKKVEQRRSDEDRRKLEAFLLHGAGAGGSRPSAERRWGRRPGGASGAAAHPLMLHRVERRKQLLSTCELELTPMFGGQSLQLFTQPTCFLHFYSNGGQCKTVKPGQVEPTPLFAVAICCPTGAKKIGRDDWSRLRHGLMPVLKQVAFLMVAEARALLPRPLMAEPVFKGAYRVADGVTVTRLGEASEEVPAAEEVQEEEALSSSDGEDDSVDIIRLAKQRLAETREREGQGGGMFDFDDLEDLDEIEAAADAIRRERREQRLRRRAAREVLRRESKFRSANEATSRRSVAEEALSPVVDVEEDAALWKALAAAAFARGDYFLAQLYYSREVGCLEGLSGESEAEQHSLAIAFSNRSACLARVHHWEAAAEDGRRAAALRPDWGRAWARVGIAAAGLGGSWLSECRTAWFRAVELDSRAEHVRGLGEACRRLAEASASSREATARTHKELGNEALRVQEFGKAVAHYTEGLASASGSQGPPSHQAKEGDSSGGKDQTALLRCVILSNRAAAFTRAKLFEAAVADAELAVSEGQDYAKAYCRLGVALLGCREQERAYSAFAAACRLDQKNQTVRKGLQGCLALIPSWASLPSLRRRAAFHRDSHRPLGTTKVFIIPELHFDKGGNEAWAHGIHATKFLDDVVIVNGNLADSFRALERALITLRAKFRRVFYMPGNHEMWITNTETQKYPDSLCKLWAILELCDELGVDVAPAAVARGVYVVPLFSWYNAEFDTKDPYPDPQYQHDKYAKWPMDPQHQLTEPSDGSSLKVWRYMLALNRAHLDKPYHGTVITFSHFVPRTTLPVWKDHGGLKAAGCAELDEQIREARSTCHVYGHTHMKYSQVVDDVAYINRPHESGGMEEPITCVFNGKSLCCDMVGVH</sequence>
<name>A0A813JAK8_POLGL</name>
<evidence type="ECO:0000313" key="7">
    <source>
        <dbReference type="Proteomes" id="UP000626109"/>
    </source>
</evidence>
<keyword evidence="2 3" id="KW-0067">ATP-binding</keyword>
<dbReference type="Gene3D" id="3.60.21.10">
    <property type="match status" value="1"/>
</dbReference>
<dbReference type="InterPro" id="IPR029052">
    <property type="entry name" value="Metallo-depent_PP-like"/>
</dbReference>
<feature type="compositionally biased region" description="Low complexity" evidence="4">
    <location>
        <begin position="745"/>
        <end position="774"/>
    </location>
</feature>
<evidence type="ECO:0000256" key="4">
    <source>
        <dbReference type="SAM" id="MobiDB-lite"/>
    </source>
</evidence>
<gene>
    <name evidence="6" type="ORF">PGLA2088_LOCUS18242</name>
</gene>
<dbReference type="Gene3D" id="1.25.40.10">
    <property type="entry name" value="Tetratricopeptide repeat domain"/>
    <property type="match status" value="2"/>
</dbReference>
<dbReference type="PANTHER" id="PTHR36492:SF2">
    <property type="entry name" value="[ACYL-CARRIER-PROTEIN] PHOSPHODIESTERASE PPTH"/>
    <property type="match status" value="1"/>
</dbReference>
<evidence type="ECO:0000259" key="5">
    <source>
        <dbReference type="PROSITE" id="PS50011"/>
    </source>
</evidence>
<dbReference type="Pfam" id="PF00069">
    <property type="entry name" value="Pkinase"/>
    <property type="match status" value="1"/>
</dbReference>
<dbReference type="GO" id="GO:0005524">
    <property type="term" value="F:ATP binding"/>
    <property type="evidence" value="ECO:0007669"/>
    <property type="project" value="UniProtKB-UniRule"/>
</dbReference>
<dbReference type="InterPro" id="IPR019734">
    <property type="entry name" value="TPR_rpt"/>
</dbReference>
<dbReference type="Proteomes" id="UP000626109">
    <property type="component" value="Unassembled WGS sequence"/>
</dbReference>
<evidence type="ECO:0000256" key="2">
    <source>
        <dbReference type="ARBA" id="ARBA00022840"/>
    </source>
</evidence>
<dbReference type="Gene3D" id="1.10.510.10">
    <property type="entry name" value="Transferase(Phosphotransferase) domain 1"/>
    <property type="match status" value="1"/>
</dbReference>
<comment type="caution">
    <text evidence="6">The sequence shown here is derived from an EMBL/GenBank/DDBJ whole genome shotgun (WGS) entry which is preliminary data.</text>
</comment>
<feature type="region of interest" description="Disordered" evidence="4">
    <location>
        <begin position="930"/>
        <end position="997"/>
    </location>
</feature>
<dbReference type="GO" id="GO:0004672">
    <property type="term" value="F:protein kinase activity"/>
    <property type="evidence" value="ECO:0007669"/>
    <property type="project" value="InterPro"/>
</dbReference>
<dbReference type="CDD" id="cd00838">
    <property type="entry name" value="MPP_superfamily"/>
    <property type="match status" value="2"/>
</dbReference>
<dbReference type="SMART" id="SM00220">
    <property type="entry name" value="S_TKc"/>
    <property type="match status" value="1"/>
</dbReference>
<dbReference type="InterPro" id="IPR008271">
    <property type="entry name" value="Ser/Thr_kinase_AS"/>
</dbReference>
<feature type="domain" description="Protein kinase" evidence="5">
    <location>
        <begin position="218"/>
        <end position="522"/>
    </location>
</feature>
<accession>A0A813JAK8</accession>
<feature type="compositionally biased region" description="Basic and acidic residues" evidence="4">
    <location>
        <begin position="948"/>
        <end position="966"/>
    </location>
</feature>
<evidence type="ECO:0000256" key="3">
    <source>
        <dbReference type="PROSITE-ProRule" id="PRU10141"/>
    </source>
</evidence>
<dbReference type="InterPro" id="IPR002939">
    <property type="entry name" value="DnaJ_C"/>
</dbReference>
<protein>
    <recommendedName>
        <fullName evidence="5">Protein kinase domain-containing protein</fullName>
    </recommendedName>
</protein>
<dbReference type="InterPro" id="IPR017441">
    <property type="entry name" value="Protein_kinase_ATP_BS"/>
</dbReference>
<dbReference type="InterPro" id="IPR011990">
    <property type="entry name" value="TPR-like_helical_dom_sf"/>
</dbReference>
<feature type="region of interest" description="Disordered" evidence="4">
    <location>
        <begin position="736"/>
        <end position="774"/>
    </location>
</feature>
<organism evidence="6 7">
    <name type="scientific">Polarella glacialis</name>
    <name type="common">Dinoflagellate</name>
    <dbReference type="NCBI Taxonomy" id="89957"/>
    <lineage>
        <taxon>Eukaryota</taxon>
        <taxon>Sar</taxon>
        <taxon>Alveolata</taxon>
        <taxon>Dinophyceae</taxon>
        <taxon>Suessiales</taxon>
        <taxon>Suessiaceae</taxon>
        <taxon>Polarella</taxon>
    </lineage>
</organism>
<dbReference type="SMART" id="SM00028">
    <property type="entry name" value="TPR"/>
    <property type="match status" value="4"/>
</dbReference>
<keyword evidence="1 3" id="KW-0547">Nucleotide-binding</keyword>
<dbReference type="PROSITE" id="PS00107">
    <property type="entry name" value="PROTEIN_KINASE_ATP"/>
    <property type="match status" value="1"/>
</dbReference>
<dbReference type="InterPro" id="IPR011009">
    <property type="entry name" value="Kinase-like_dom_sf"/>
</dbReference>
<evidence type="ECO:0000313" key="6">
    <source>
        <dbReference type="EMBL" id="CAE8672820.1"/>
    </source>
</evidence>
<dbReference type="PANTHER" id="PTHR36492">
    <property type="match status" value="1"/>
</dbReference>
<dbReference type="PROSITE" id="PS50011">
    <property type="entry name" value="PROTEIN_KINASE_DOM"/>
    <property type="match status" value="1"/>
</dbReference>
<dbReference type="PROSITE" id="PS00108">
    <property type="entry name" value="PROTEIN_KINASE_ST"/>
    <property type="match status" value="1"/>
</dbReference>
<dbReference type="InterPro" id="IPR000719">
    <property type="entry name" value="Prot_kinase_dom"/>
</dbReference>
<feature type="region of interest" description="Disordered" evidence="4">
    <location>
        <begin position="1134"/>
        <end position="1157"/>
    </location>
</feature>
<feature type="region of interest" description="Disordered" evidence="4">
    <location>
        <begin position="1419"/>
        <end position="1442"/>
    </location>
</feature>
<dbReference type="SUPFAM" id="SSF56300">
    <property type="entry name" value="Metallo-dependent phosphatases"/>
    <property type="match status" value="1"/>
</dbReference>
<dbReference type="EMBL" id="CAJNNW010024497">
    <property type="protein sequence ID" value="CAE8672820.1"/>
    <property type="molecule type" value="Genomic_DNA"/>
</dbReference>
<feature type="binding site" evidence="3">
    <location>
        <position position="249"/>
    </location>
    <ligand>
        <name>ATP</name>
        <dbReference type="ChEBI" id="CHEBI:30616"/>
    </ligand>
</feature>
<dbReference type="InterPro" id="IPR052963">
    <property type="entry name" value="Pantetheine_PDE"/>
</dbReference>
<dbReference type="SUPFAM" id="SSF56112">
    <property type="entry name" value="Protein kinase-like (PK-like)"/>
    <property type="match status" value="1"/>
</dbReference>
<reference evidence="6" key="1">
    <citation type="submission" date="2021-02" db="EMBL/GenBank/DDBJ databases">
        <authorList>
            <person name="Dougan E. K."/>
            <person name="Rhodes N."/>
            <person name="Thang M."/>
            <person name="Chan C."/>
        </authorList>
    </citation>
    <scope>NUCLEOTIDE SEQUENCE</scope>
</reference>